<dbReference type="EMBL" id="LK933016">
    <property type="protein sequence ID" value="CDT24976.1"/>
    <property type="molecule type" value="Genomic_DNA"/>
</dbReference>
<dbReference type="AlphaFoldDB" id="A0A069AVX3"/>
<dbReference type="PANTHER" id="PTHR42951">
    <property type="entry name" value="METALLO-BETA-LACTAMASE DOMAIN-CONTAINING"/>
    <property type="match status" value="1"/>
</dbReference>
<protein>
    <submittedName>
        <fullName evidence="3">Metallo-beta-lactamase superfamily hydrolase</fullName>
    </submittedName>
    <submittedName>
        <fullName evidence="4">Putative beta-lactamase-like hydrolase</fullName>
    </submittedName>
</protein>
<accession>A0A069AVX3</accession>
<evidence type="ECO:0000313" key="4">
    <source>
        <dbReference type="EMBL" id="CDT24976.1"/>
    </source>
</evidence>
<dbReference type="EMBL" id="LK932353">
    <property type="protein sequence ID" value="CDS83757.1"/>
    <property type="molecule type" value="Genomic_DNA"/>
</dbReference>
<sequence>MFNAGNRIINTWLYPIQDGFVLIDTGYENGFKHFKKRISKFNIKIKDIRYIFLTHAHDDHVGFLNQILDESPNTKIVMHDKALEILYKGQNSFIGGCTSRTAFLFCQIMKLFGKGEHSFSPLKQEFEKRCILVSDKNRKEIEKELNGKIIDTPGHTADSISLLIDDGVLFCGDSAMNGFPSTHKITIFAESKLEFIQSWKTIINTKPKMIYPGHGKPFEYSKLEQNLIYVNKINLYPLHNSKDIHRFL</sequence>
<name>A0A069AVX3_CLODI</name>
<dbReference type="Gene3D" id="3.60.15.10">
    <property type="entry name" value="Ribonuclease Z/Hydroxyacylglutathione hydrolase-like"/>
    <property type="match status" value="1"/>
</dbReference>
<dbReference type="InterPro" id="IPR050855">
    <property type="entry name" value="NDM-1-like"/>
</dbReference>
<evidence type="ECO:0000313" key="3">
    <source>
        <dbReference type="EMBL" id="CDS83757.1"/>
    </source>
</evidence>
<dbReference type="RefSeq" id="WP_021381018.1">
    <property type="nucleotide sequence ID" value="NZ_BBYB01000118.1"/>
</dbReference>
<keyword evidence="4" id="KW-0378">Hydrolase</keyword>
<dbReference type="Pfam" id="PF00753">
    <property type="entry name" value="Lactamase_B"/>
    <property type="match status" value="1"/>
</dbReference>
<gene>
    <name evidence="4" type="ORF">BN1095_350023</name>
    <name evidence="2" type="ORF">BN1096_210014</name>
    <name evidence="3" type="ORF">BN1097_190014</name>
</gene>
<dbReference type="SMART" id="SM00849">
    <property type="entry name" value="Lactamase_B"/>
    <property type="match status" value="1"/>
</dbReference>
<dbReference type="InterPro" id="IPR036866">
    <property type="entry name" value="RibonucZ/Hydroxyglut_hydro"/>
</dbReference>
<dbReference type="GO" id="GO:0016787">
    <property type="term" value="F:hydrolase activity"/>
    <property type="evidence" value="ECO:0007669"/>
    <property type="project" value="UniProtKB-KW"/>
</dbReference>
<dbReference type="EMBL" id="LK932471">
    <property type="protein sequence ID" value="CDS83670.1"/>
    <property type="molecule type" value="Genomic_DNA"/>
</dbReference>
<dbReference type="SUPFAM" id="SSF56281">
    <property type="entry name" value="Metallo-hydrolase/oxidoreductase"/>
    <property type="match status" value="1"/>
</dbReference>
<dbReference type="InterPro" id="IPR001279">
    <property type="entry name" value="Metallo-B-lactamas"/>
</dbReference>
<proteinExistence type="predicted"/>
<feature type="domain" description="Metallo-beta-lactamase" evidence="1">
    <location>
        <begin position="8"/>
        <end position="214"/>
    </location>
</feature>
<reference evidence="4" key="1">
    <citation type="submission" date="2014-07" db="EMBL/GenBank/DDBJ databases">
        <authorList>
            <person name="Monot Marc"/>
        </authorList>
    </citation>
    <scope>NUCLEOTIDE SEQUENCE</scope>
    <source>
        <strain evidence="4">7032989</strain>
        <strain evidence="3">7032994</strain>
    </source>
</reference>
<evidence type="ECO:0000259" key="1">
    <source>
        <dbReference type="SMART" id="SM00849"/>
    </source>
</evidence>
<evidence type="ECO:0000313" key="2">
    <source>
        <dbReference type="EMBL" id="CDS83670.1"/>
    </source>
</evidence>
<organism evidence="4">
    <name type="scientific">Clostridioides difficile</name>
    <name type="common">Peptoclostridium difficile</name>
    <dbReference type="NCBI Taxonomy" id="1496"/>
    <lineage>
        <taxon>Bacteria</taxon>
        <taxon>Bacillati</taxon>
        <taxon>Bacillota</taxon>
        <taxon>Clostridia</taxon>
        <taxon>Peptostreptococcales</taxon>
        <taxon>Peptostreptococcaceae</taxon>
        <taxon>Clostridioides</taxon>
    </lineage>
</organism>